<dbReference type="PANTHER" id="PTHR46599">
    <property type="entry name" value="PIGGYBAC TRANSPOSABLE ELEMENT-DERIVED PROTEIN 4"/>
    <property type="match status" value="1"/>
</dbReference>
<dbReference type="InterPro" id="IPR029526">
    <property type="entry name" value="PGBD"/>
</dbReference>
<dbReference type="Pfam" id="PF13843">
    <property type="entry name" value="DDE_Tnp_1_7"/>
    <property type="match status" value="1"/>
</dbReference>
<dbReference type="EMBL" id="JAGEUA010000001">
    <property type="protein sequence ID" value="KAL1020717.1"/>
    <property type="molecule type" value="Genomic_DNA"/>
</dbReference>
<protein>
    <recommendedName>
        <fullName evidence="2">PiggyBac transposable element-derived protein domain-containing protein</fullName>
    </recommendedName>
</protein>
<name>A0ABD0XJR4_UMBPY</name>
<comment type="caution">
    <text evidence="3">The sequence shown here is derived from an EMBL/GenBank/DDBJ whole genome shotgun (WGS) entry which is preliminary data.</text>
</comment>
<dbReference type="Proteomes" id="UP001557470">
    <property type="component" value="Unassembled WGS sequence"/>
</dbReference>
<evidence type="ECO:0000313" key="4">
    <source>
        <dbReference type="Proteomes" id="UP001557470"/>
    </source>
</evidence>
<dbReference type="AlphaFoldDB" id="A0ABD0XJR4"/>
<evidence type="ECO:0000313" key="3">
    <source>
        <dbReference type="EMBL" id="KAL1020717.1"/>
    </source>
</evidence>
<gene>
    <name evidence="3" type="ORF">UPYG_G00003730</name>
</gene>
<sequence>SQPQDQPISSQPQDRAHQQPAPGPAHQQPAPGPAHQQPAQGPAHQQPAPGPAHQQPAPGPAHQQPAPGPAHQQPAQGPAHQQPAPGPAHQQPAPGPAHQQPAPGPAHQQPAPGRAIQQPAPGPAHQQPALGLEQAHPQLAGEEIWMSKNCEIEWSSCPRNEPPRMAANVIRMQPWPTRMAVTHVQDIKSSFEHFIPDSIQKIILNCTNLEGRRVFGERWKELDQTHLHAYFGVLILAGVFRSKGESTESLWDAKTGRELFRATISLKNFHIISRIIRFDNRDDRPARRQRDKLAAIRTVWDKWVHRLPILQPWA</sequence>
<evidence type="ECO:0000256" key="1">
    <source>
        <dbReference type="SAM" id="MobiDB-lite"/>
    </source>
</evidence>
<dbReference type="PANTHER" id="PTHR46599:SF6">
    <property type="entry name" value="DUAL SPECIFICITY PHOSPHATASE 26"/>
    <property type="match status" value="1"/>
</dbReference>
<proteinExistence type="predicted"/>
<evidence type="ECO:0000259" key="2">
    <source>
        <dbReference type="Pfam" id="PF13843"/>
    </source>
</evidence>
<feature type="region of interest" description="Disordered" evidence="1">
    <location>
        <begin position="1"/>
        <end position="128"/>
    </location>
</feature>
<feature type="non-terminal residue" evidence="3">
    <location>
        <position position="1"/>
    </location>
</feature>
<organism evidence="3 4">
    <name type="scientific">Umbra pygmaea</name>
    <name type="common">Eastern mudminnow</name>
    <dbReference type="NCBI Taxonomy" id="75934"/>
    <lineage>
        <taxon>Eukaryota</taxon>
        <taxon>Metazoa</taxon>
        <taxon>Chordata</taxon>
        <taxon>Craniata</taxon>
        <taxon>Vertebrata</taxon>
        <taxon>Euteleostomi</taxon>
        <taxon>Actinopterygii</taxon>
        <taxon>Neopterygii</taxon>
        <taxon>Teleostei</taxon>
        <taxon>Protacanthopterygii</taxon>
        <taxon>Esociformes</taxon>
        <taxon>Umbridae</taxon>
        <taxon>Umbra</taxon>
    </lineage>
</organism>
<feature type="domain" description="PiggyBac transposable element-derived protein" evidence="2">
    <location>
        <begin position="190"/>
        <end position="306"/>
    </location>
</feature>
<reference evidence="3 4" key="1">
    <citation type="submission" date="2024-06" db="EMBL/GenBank/DDBJ databases">
        <authorList>
            <person name="Pan Q."/>
            <person name="Wen M."/>
            <person name="Jouanno E."/>
            <person name="Zahm M."/>
            <person name="Klopp C."/>
            <person name="Cabau C."/>
            <person name="Louis A."/>
            <person name="Berthelot C."/>
            <person name="Parey E."/>
            <person name="Roest Crollius H."/>
            <person name="Montfort J."/>
            <person name="Robinson-Rechavi M."/>
            <person name="Bouchez O."/>
            <person name="Lampietro C."/>
            <person name="Lopez Roques C."/>
            <person name="Donnadieu C."/>
            <person name="Postlethwait J."/>
            <person name="Bobe J."/>
            <person name="Verreycken H."/>
            <person name="Guiguen Y."/>
        </authorList>
    </citation>
    <scope>NUCLEOTIDE SEQUENCE [LARGE SCALE GENOMIC DNA]</scope>
    <source>
        <strain evidence="3">Up_M1</strain>
        <tissue evidence="3">Testis</tissue>
    </source>
</reference>
<keyword evidence="4" id="KW-1185">Reference proteome</keyword>
<accession>A0ABD0XJR4</accession>